<accession>A0A0V1C498</accession>
<dbReference type="EMBL" id="JYDI01000736">
    <property type="protein sequence ID" value="KRY44085.1"/>
    <property type="molecule type" value="Genomic_DNA"/>
</dbReference>
<dbReference type="PANTHER" id="PTHR47272">
    <property type="entry name" value="DDE_TNP_1_7 DOMAIN-CONTAINING PROTEIN"/>
    <property type="match status" value="1"/>
</dbReference>
<comment type="caution">
    <text evidence="1">The sequence shown here is derived from an EMBL/GenBank/DDBJ whole genome shotgun (WGS) entry which is preliminary data.</text>
</comment>
<sequence>MNEQIIPFRGKHKIKMFTARKPRCWGFKLLPMCGISGMFYDFVFYEVCRPKLRLEDDGIWTCGTKRSNGLRGCPLMSEQALNAHVIIALEWYDNRCVTLTSSYLGVKALPSIVHNYNTHMGGVDLNEMLSELYRLSGRS</sequence>
<protein>
    <recommendedName>
        <fullName evidence="3">PiggyBac transposable element-derived protein domain-containing protein</fullName>
    </recommendedName>
</protein>
<dbReference type="STRING" id="45882.A0A0V1C498"/>
<keyword evidence="2" id="KW-1185">Reference proteome</keyword>
<dbReference type="PANTHER" id="PTHR47272:SF1">
    <property type="entry name" value="PIGGYBAC TRANSPOSABLE ELEMENT-DERIVED PROTEIN 3-LIKE"/>
    <property type="match status" value="1"/>
</dbReference>
<proteinExistence type="predicted"/>
<evidence type="ECO:0008006" key="3">
    <source>
        <dbReference type="Google" id="ProtNLM"/>
    </source>
</evidence>
<dbReference type="AlphaFoldDB" id="A0A0V1C498"/>
<organism evidence="1 2">
    <name type="scientific">Trichinella britovi</name>
    <name type="common">Parasitic roundworm</name>
    <dbReference type="NCBI Taxonomy" id="45882"/>
    <lineage>
        <taxon>Eukaryota</taxon>
        <taxon>Metazoa</taxon>
        <taxon>Ecdysozoa</taxon>
        <taxon>Nematoda</taxon>
        <taxon>Enoplea</taxon>
        <taxon>Dorylaimia</taxon>
        <taxon>Trichinellida</taxon>
        <taxon>Trichinellidae</taxon>
        <taxon>Trichinella</taxon>
    </lineage>
</organism>
<reference evidence="1 2" key="1">
    <citation type="submission" date="2015-01" db="EMBL/GenBank/DDBJ databases">
        <title>Evolution of Trichinella species and genotypes.</title>
        <authorList>
            <person name="Korhonen P.K."/>
            <person name="Edoardo P."/>
            <person name="Giuseppe L.R."/>
            <person name="Gasser R.B."/>
        </authorList>
    </citation>
    <scope>NUCLEOTIDE SEQUENCE [LARGE SCALE GENOMIC DNA]</scope>
    <source>
        <strain evidence="1">ISS120</strain>
    </source>
</reference>
<gene>
    <name evidence="1" type="ORF">T03_6670</name>
</gene>
<name>A0A0V1C498_TRIBR</name>
<evidence type="ECO:0000313" key="1">
    <source>
        <dbReference type="EMBL" id="KRY44085.1"/>
    </source>
</evidence>
<evidence type="ECO:0000313" key="2">
    <source>
        <dbReference type="Proteomes" id="UP000054653"/>
    </source>
</evidence>
<dbReference type="Proteomes" id="UP000054653">
    <property type="component" value="Unassembled WGS sequence"/>
</dbReference>